<protein>
    <recommendedName>
        <fullName evidence="2">Type I restriction modification DNA specificity domain protein</fullName>
    </recommendedName>
</protein>
<gene>
    <name evidence="1" type="ORF">MF5295_00826</name>
</gene>
<name>A0A654ILX4_9MOLU</name>
<sequence length="41" mass="4951">MSEKSLVPKIRFKGFTNAWEQWKVKDIFEITRGYVVSKKKF</sequence>
<evidence type="ECO:0000313" key="1">
    <source>
        <dbReference type="EMBL" id="VZR98545.1"/>
    </source>
</evidence>
<organism evidence="1">
    <name type="scientific">Mycoplasma feriruminatoris</name>
    <dbReference type="NCBI Taxonomy" id="1179777"/>
    <lineage>
        <taxon>Bacteria</taxon>
        <taxon>Bacillati</taxon>
        <taxon>Mycoplasmatota</taxon>
        <taxon>Mollicutes</taxon>
        <taxon>Mycoplasmataceae</taxon>
        <taxon>Mycoplasma</taxon>
    </lineage>
</organism>
<dbReference type="AlphaFoldDB" id="A0A654ILX4"/>
<evidence type="ECO:0008006" key="2">
    <source>
        <dbReference type="Google" id="ProtNLM"/>
    </source>
</evidence>
<dbReference type="SUPFAM" id="SSF116734">
    <property type="entry name" value="DNA methylase specificity domain"/>
    <property type="match status" value="1"/>
</dbReference>
<dbReference type="EMBL" id="LR739235">
    <property type="protein sequence ID" value="VZR98545.1"/>
    <property type="molecule type" value="Genomic_DNA"/>
</dbReference>
<reference evidence="1" key="1">
    <citation type="submission" date="2019-11" db="EMBL/GenBank/DDBJ databases">
        <authorList>
            <person name="Falquet L."/>
            <person name="Falquet L."/>
        </authorList>
    </citation>
    <scope>NUCLEOTIDE SEQUENCE</scope>
    <source>
        <strain evidence="1">8756-13</strain>
    </source>
</reference>
<proteinExistence type="predicted"/>
<accession>A0A654ILX4</accession>